<evidence type="ECO:0000313" key="4">
    <source>
        <dbReference type="Proteomes" id="UP000595917"/>
    </source>
</evidence>
<dbReference type="Proteomes" id="UP000595917">
    <property type="component" value="Chromosome"/>
</dbReference>
<dbReference type="Gene3D" id="3.30.2130.10">
    <property type="entry name" value="VC0802-like"/>
    <property type="match status" value="1"/>
</dbReference>
<dbReference type="InterPro" id="IPR051719">
    <property type="entry name" value="CASTOR_mTORC1"/>
</dbReference>
<keyword evidence="4" id="KW-1185">Reference proteome</keyword>
<dbReference type="Pfam" id="PF13840">
    <property type="entry name" value="ACT_7"/>
    <property type="match status" value="1"/>
</dbReference>
<dbReference type="InterPro" id="IPR016540">
    <property type="entry name" value="UCP008459"/>
</dbReference>
<sequence length="123" mass="13271">MNLKLLDGEYSVYRYGPAAQLPADVFAGAFVSVTKTGDELSVTAPAGSLGGYEKAETGWRLFRVSGTLEFSMIGIISRISAVLAEAEVSIFVVSTYDTDYIMIKEVSLEKAVQTLRGEGYTVN</sequence>
<dbReference type="AlphaFoldDB" id="A0A7T8BAV6"/>
<gene>
    <name evidence="3" type="ORF">JFL75_00360</name>
</gene>
<dbReference type="EMBL" id="CP067089">
    <property type="protein sequence ID" value="QQO09410.1"/>
    <property type="molecule type" value="Genomic_DNA"/>
</dbReference>
<evidence type="ECO:0000259" key="2">
    <source>
        <dbReference type="Pfam" id="PF21631"/>
    </source>
</evidence>
<feature type="domain" description="CASTOR ACT" evidence="1">
    <location>
        <begin position="55"/>
        <end position="116"/>
    </location>
</feature>
<reference evidence="3" key="1">
    <citation type="submission" date="2021-01" db="EMBL/GenBank/DDBJ databases">
        <title>Description of Breznakiella homolactica.</title>
        <authorList>
            <person name="Song Y."/>
            <person name="Brune A."/>
        </authorList>
    </citation>
    <scope>NUCLEOTIDE SEQUENCE</scope>
    <source>
        <strain evidence="3">RmG30</strain>
    </source>
</reference>
<dbReference type="KEGG" id="bhc:JFL75_00360"/>
<dbReference type="SUPFAM" id="SSF55021">
    <property type="entry name" value="ACT-like"/>
    <property type="match status" value="2"/>
</dbReference>
<feature type="domain" description="A9CJY8-like N-terminal" evidence="2">
    <location>
        <begin position="8"/>
        <end position="42"/>
    </location>
</feature>
<dbReference type="InterPro" id="IPR045865">
    <property type="entry name" value="ACT-like_dom_sf"/>
</dbReference>
<protein>
    <submittedName>
        <fullName evidence="3">ACT domain-containing protein</fullName>
    </submittedName>
</protein>
<evidence type="ECO:0000313" key="3">
    <source>
        <dbReference type="EMBL" id="QQO09410.1"/>
    </source>
</evidence>
<proteinExistence type="predicted"/>
<accession>A0A7T8BAV6</accession>
<dbReference type="PANTHER" id="PTHR31131:SF6">
    <property type="entry name" value="CASTOR ACT DOMAIN-CONTAINING PROTEIN"/>
    <property type="match status" value="1"/>
</dbReference>
<dbReference type="PIRSF" id="PIRSF008459">
    <property type="entry name" value="UCP008459"/>
    <property type="match status" value="1"/>
</dbReference>
<dbReference type="InterPro" id="IPR027795">
    <property type="entry name" value="CASTOR_ACT_dom"/>
</dbReference>
<name>A0A7T8BAV6_9SPIR</name>
<dbReference type="Pfam" id="PF21631">
    <property type="entry name" value="A9CJY8-like_N"/>
    <property type="match status" value="1"/>
</dbReference>
<dbReference type="InterPro" id="IPR049447">
    <property type="entry name" value="A9CJY8-like_N"/>
</dbReference>
<evidence type="ECO:0000259" key="1">
    <source>
        <dbReference type="Pfam" id="PF13840"/>
    </source>
</evidence>
<dbReference type="PANTHER" id="PTHR31131">
    <property type="entry name" value="CHROMOSOME 1, WHOLE GENOME SHOTGUN SEQUENCE"/>
    <property type="match status" value="1"/>
</dbReference>
<organism evidence="3 4">
    <name type="scientific">Breznakiella homolactica</name>
    <dbReference type="NCBI Taxonomy" id="2798577"/>
    <lineage>
        <taxon>Bacteria</taxon>
        <taxon>Pseudomonadati</taxon>
        <taxon>Spirochaetota</taxon>
        <taxon>Spirochaetia</taxon>
        <taxon>Spirochaetales</taxon>
        <taxon>Breznakiellaceae</taxon>
        <taxon>Breznakiella</taxon>
    </lineage>
</organism>
<dbReference type="RefSeq" id="WP_215626713.1">
    <property type="nucleotide sequence ID" value="NZ_CP067089.2"/>
</dbReference>